<evidence type="ECO:0000259" key="1">
    <source>
        <dbReference type="PROSITE" id="PS50035"/>
    </source>
</evidence>
<reference evidence="3" key="1">
    <citation type="submission" date="2018-03" db="EMBL/GenBank/DDBJ databases">
        <authorList>
            <person name="Zecchin S."/>
        </authorList>
    </citation>
    <scope>NUCLEOTIDE SEQUENCE [LARGE SCALE GENOMIC DNA]</scope>
</reference>
<organism evidence="2 3">
    <name type="scientific">Candidatus Sulfobium mesophilum</name>
    <dbReference type="NCBI Taxonomy" id="2016548"/>
    <lineage>
        <taxon>Bacteria</taxon>
        <taxon>Pseudomonadati</taxon>
        <taxon>Nitrospirota</taxon>
        <taxon>Nitrospiria</taxon>
        <taxon>Nitrospirales</taxon>
        <taxon>Nitrospiraceae</taxon>
        <taxon>Candidatus Sulfobium</taxon>
    </lineage>
</organism>
<feature type="domain" description="PLD phosphodiesterase" evidence="1">
    <location>
        <begin position="304"/>
        <end position="331"/>
    </location>
</feature>
<dbReference type="PANTHER" id="PTHR21248">
    <property type="entry name" value="CARDIOLIPIN SYNTHASE"/>
    <property type="match status" value="1"/>
</dbReference>
<protein>
    <submittedName>
        <fullName evidence="2">Putative Phospholipase D family protein</fullName>
    </submittedName>
</protein>
<sequence length="391" mass="45465">MAHDEMNPDLSRRSIERIFGKPFTDGNRITLLKERDSFTTIFDAVRAAREFICLAFYIFRNDETGAELAEILRQKASEGVRVYILYDHFGSIGTPVEFWKYLRDSGIRIRASHPFKWTSPFHYVHRDHRKLIIIDGLYAFTGGLNIANEYRGYHFIRKRRLTKKKGWRDTGIFLEGPIAVTLFEEFRKSWAIWKGGAIPSVRNTRRIERGLPVLPIFASSAKGRRKMRKLLHYSITRSRKSIYLTTAYFTPSRRMLQILEDAVARGVEVKLLLPGRSDITAALYAARAYFTRLTRAGVGIYNYGGEILHAKTAVFDGVWSVIGSTNLDFQSLRRNDEGNVGILDEDFGRQMCDTFDEDLKNSERVDLEKWIDRPFCEKIKERFFSLFRKRL</sequence>
<dbReference type="PROSITE" id="PS50035">
    <property type="entry name" value="PLD"/>
    <property type="match status" value="2"/>
</dbReference>
<dbReference type="Pfam" id="PF13091">
    <property type="entry name" value="PLDc_2"/>
    <property type="match status" value="2"/>
</dbReference>
<evidence type="ECO:0000313" key="2">
    <source>
        <dbReference type="EMBL" id="SPP99776.1"/>
    </source>
</evidence>
<dbReference type="PANTHER" id="PTHR21248:SF22">
    <property type="entry name" value="PHOSPHOLIPASE D"/>
    <property type="match status" value="1"/>
</dbReference>
<dbReference type="OrthoDB" id="9762009at2"/>
<keyword evidence="3" id="KW-1185">Reference proteome</keyword>
<dbReference type="InterPro" id="IPR025202">
    <property type="entry name" value="PLD-like_dom"/>
</dbReference>
<dbReference type="AlphaFoldDB" id="A0A2U3QEE0"/>
<dbReference type="SMART" id="SM00155">
    <property type="entry name" value="PLDc"/>
    <property type="match status" value="2"/>
</dbReference>
<accession>A0A2U3QEE0</accession>
<dbReference type="GO" id="GO:0032049">
    <property type="term" value="P:cardiolipin biosynthetic process"/>
    <property type="evidence" value="ECO:0007669"/>
    <property type="project" value="UniProtKB-ARBA"/>
</dbReference>
<evidence type="ECO:0000313" key="3">
    <source>
        <dbReference type="Proteomes" id="UP000245125"/>
    </source>
</evidence>
<dbReference type="EMBL" id="OUUY01000019">
    <property type="protein sequence ID" value="SPP99776.1"/>
    <property type="molecule type" value="Genomic_DNA"/>
</dbReference>
<dbReference type="Gene3D" id="3.30.870.10">
    <property type="entry name" value="Endonuclease Chain A"/>
    <property type="match status" value="2"/>
</dbReference>
<dbReference type="GO" id="GO:0030572">
    <property type="term" value="F:phosphatidyltransferase activity"/>
    <property type="evidence" value="ECO:0007669"/>
    <property type="project" value="UniProtKB-ARBA"/>
</dbReference>
<dbReference type="SUPFAM" id="SSF56024">
    <property type="entry name" value="Phospholipase D/nuclease"/>
    <property type="match status" value="2"/>
</dbReference>
<dbReference type="InterPro" id="IPR001736">
    <property type="entry name" value="PLipase_D/transphosphatidylase"/>
</dbReference>
<gene>
    <name evidence="2" type="ORF">NBG4_1150004</name>
</gene>
<proteinExistence type="predicted"/>
<name>A0A2U3QEE0_9BACT</name>
<dbReference type="CDD" id="cd09110">
    <property type="entry name" value="PLDc_CLS_1"/>
    <property type="match status" value="1"/>
</dbReference>
<feature type="domain" description="PLD phosphodiesterase" evidence="1">
    <location>
        <begin position="123"/>
        <end position="150"/>
    </location>
</feature>
<dbReference type="Proteomes" id="UP000245125">
    <property type="component" value="Unassembled WGS sequence"/>
</dbReference>
<dbReference type="CDD" id="cd09159">
    <property type="entry name" value="PLDc_ybhO_like_2"/>
    <property type="match status" value="1"/>
</dbReference>